<dbReference type="InterPro" id="IPR001789">
    <property type="entry name" value="Sig_transdc_resp-reg_receiver"/>
</dbReference>
<keyword evidence="1 3" id="KW-0238">DNA-binding</keyword>
<dbReference type="PANTHER" id="PTHR48111:SF38">
    <property type="entry name" value="TWO-COMPONENT RESPONSE REGULATOR"/>
    <property type="match status" value="1"/>
</dbReference>
<dbReference type="Gene3D" id="1.10.10.10">
    <property type="entry name" value="Winged helix-like DNA-binding domain superfamily/Winged helix DNA-binding domain"/>
    <property type="match status" value="1"/>
</dbReference>
<feature type="DNA-binding region" description="OmpR/PhoB-type" evidence="3">
    <location>
        <begin position="127"/>
        <end position="221"/>
    </location>
</feature>
<dbReference type="PROSITE" id="PS50110">
    <property type="entry name" value="RESPONSE_REGULATORY"/>
    <property type="match status" value="1"/>
</dbReference>
<name>A0A239NMN5_9ACTN</name>
<organism evidence="6 7">
    <name type="scientific">Actinomadura meyerae</name>
    <dbReference type="NCBI Taxonomy" id="240840"/>
    <lineage>
        <taxon>Bacteria</taxon>
        <taxon>Bacillati</taxon>
        <taxon>Actinomycetota</taxon>
        <taxon>Actinomycetes</taxon>
        <taxon>Streptosporangiales</taxon>
        <taxon>Thermomonosporaceae</taxon>
        <taxon>Actinomadura</taxon>
    </lineage>
</organism>
<dbReference type="GO" id="GO:0000156">
    <property type="term" value="F:phosphorelay response regulator activity"/>
    <property type="evidence" value="ECO:0007669"/>
    <property type="project" value="TreeGrafter"/>
</dbReference>
<evidence type="ECO:0000256" key="3">
    <source>
        <dbReference type="PROSITE-ProRule" id="PRU01091"/>
    </source>
</evidence>
<gene>
    <name evidence="6" type="ORF">SAMN05443665_104449</name>
</gene>
<dbReference type="PANTHER" id="PTHR48111">
    <property type="entry name" value="REGULATOR OF RPOS"/>
    <property type="match status" value="1"/>
</dbReference>
<dbReference type="InterPro" id="IPR011006">
    <property type="entry name" value="CheY-like_superfamily"/>
</dbReference>
<dbReference type="GO" id="GO:0000976">
    <property type="term" value="F:transcription cis-regulatory region binding"/>
    <property type="evidence" value="ECO:0007669"/>
    <property type="project" value="TreeGrafter"/>
</dbReference>
<comment type="caution">
    <text evidence="2">Lacks conserved residue(s) required for the propagation of feature annotation.</text>
</comment>
<dbReference type="Gene3D" id="3.40.50.2300">
    <property type="match status" value="1"/>
</dbReference>
<feature type="domain" description="Response regulatory" evidence="4">
    <location>
        <begin position="3"/>
        <end position="117"/>
    </location>
</feature>
<dbReference type="SMART" id="SM00448">
    <property type="entry name" value="REC"/>
    <property type="match status" value="1"/>
</dbReference>
<feature type="domain" description="OmpR/PhoB-type" evidence="5">
    <location>
        <begin position="127"/>
        <end position="221"/>
    </location>
</feature>
<dbReference type="InterPro" id="IPR001867">
    <property type="entry name" value="OmpR/PhoB-type_DNA-bd"/>
</dbReference>
<evidence type="ECO:0000259" key="5">
    <source>
        <dbReference type="PROSITE" id="PS51755"/>
    </source>
</evidence>
<dbReference type="Gene3D" id="6.10.250.690">
    <property type="match status" value="1"/>
</dbReference>
<proteinExistence type="predicted"/>
<evidence type="ECO:0000259" key="4">
    <source>
        <dbReference type="PROSITE" id="PS50110"/>
    </source>
</evidence>
<accession>A0A239NMN5</accession>
<dbReference type="AlphaFoldDB" id="A0A239NMN5"/>
<dbReference type="GO" id="GO:0006355">
    <property type="term" value="P:regulation of DNA-templated transcription"/>
    <property type="evidence" value="ECO:0007669"/>
    <property type="project" value="InterPro"/>
</dbReference>
<dbReference type="EMBL" id="FZOR01000044">
    <property type="protein sequence ID" value="SNT55892.1"/>
    <property type="molecule type" value="Genomic_DNA"/>
</dbReference>
<dbReference type="CDD" id="cd17574">
    <property type="entry name" value="REC_OmpR"/>
    <property type="match status" value="1"/>
</dbReference>
<dbReference type="SUPFAM" id="SSF52172">
    <property type="entry name" value="CheY-like"/>
    <property type="match status" value="1"/>
</dbReference>
<reference evidence="6 7" key="1">
    <citation type="submission" date="2017-06" db="EMBL/GenBank/DDBJ databases">
        <authorList>
            <person name="Kim H.J."/>
            <person name="Triplett B.A."/>
        </authorList>
    </citation>
    <scope>NUCLEOTIDE SEQUENCE [LARGE SCALE GENOMIC DNA]</scope>
    <source>
        <strain evidence="6 7">DSM 44715</strain>
    </source>
</reference>
<dbReference type="RefSeq" id="WP_089330015.1">
    <property type="nucleotide sequence ID" value="NZ_FZOR01000044.1"/>
</dbReference>
<dbReference type="GO" id="GO:0005829">
    <property type="term" value="C:cytosol"/>
    <property type="evidence" value="ECO:0007669"/>
    <property type="project" value="TreeGrafter"/>
</dbReference>
<dbReference type="InterPro" id="IPR016032">
    <property type="entry name" value="Sig_transdc_resp-reg_C-effctor"/>
</dbReference>
<dbReference type="PROSITE" id="PS51755">
    <property type="entry name" value="OMPR_PHOB"/>
    <property type="match status" value="1"/>
</dbReference>
<evidence type="ECO:0000313" key="6">
    <source>
        <dbReference type="EMBL" id="SNT55892.1"/>
    </source>
</evidence>
<evidence type="ECO:0000256" key="2">
    <source>
        <dbReference type="PROSITE-ProRule" id="PRU00169"/>
    </source>
</evidence>
<dbReference type="SMART" id="SM00862">
    <property type="entry name" value="Trans_reg_C"/>
    <property type="match status" value="1"/>
</dbReference>
<protein>
    <submittedName>
        <fullName evidence="6">DNA-binding response regulator, OmpR family, contains REC and winged-helix (WHTH) domain</fullName>
    </submittedName>
</protein>
<evidence type="ECO:0000256" key="1">
    <source>
        <dbReference type="ARBA" id="ARBA00023125"/>
    </source>
</evidence>
<dbReference type="CDD" id="cd00383">
    <property type="entry name" value="trans_reg_C"/>
    <property type="match status" value="1"/>
</dbReference>
<dbReference type="OrthoDB" id="116118at2"/>
<dbReference type="InterPro" id="IPR039420">
    <property type="entry name" value="WalR-like"/>
</dbReference>
<dbReference type="Pfam" id="PF00486">
    <property type="entry name" value="Trans_reg_C"/>
    <property type="match status" value="1"/>
</dbReference>
<dbReference type="Proteomes" id="UP000198318">
    <property type="component" value="Unassembled WGS sequence"/>
</dbReference>
<dbReference type="GO" id="GO:0032993">
    <property type="term" value="C:protein-DNA complex"/>
    <property type="evidence" value="ECO:0007669"/>
    <property type="project" value="TreeGrafter"/>
</dbReference>
<dbReference type="InterPro" id="IPR036388">
    <property type="entry name" value="WH-like_DNA-bd_sf"/>
</dbReference>
<dbReference type="SUPFAM" id="SSF46894">
    <property type="entry name" value="C-terminal effector domain of the bipartite response regulators"/>
    <property type="match status" value="1"/>
</dbReference>
<sequence>MNRILISESDERIARFIHKGLRTHGFHPTVVTDGDTALTHALSGQYDLVVLTIGLPGRDGFEVLRRIRAVRSALPVIILSSCTTVGDTVAGLDGGADDYMTKPFRFDELLARIRLRLRSAQTAVAAPTTLGVDGLTLDLRTRRALTPDGRTTDLSAKEFALLDLLLRHPRQVVSPEQILDHVWGPTVGPSSNVVAVYIGRLRRKLGPGVITTIRDMGYRCG</sequence>
<evidence type="ECO:0000313" key="7">
    <source>
        <dbReference type="Proteomes" id="UP000198318"/>
    </source>
</evidence>
<dbReference type="Pfam" id="PF00072">
    <property type="entry name" value="Response_reg"/>
    <property type="match status" value="1"/>
</dbReference>
<keyword evidence="7" id="KW-1185">Reference proteome</keyword>